<keyword evidence="2" id="KW-0560">Oxidoreductase</keyword>
<dbReference type="STRING" id="34027.SAMN05421829_12237"/>
<dbReference type="PRINTS" id="PR00080">
    <property type="entry name" value="SDRFAMILY"/>
</dbReference>
<gene>
    <name evidence="3" type="ORF">SAMN05421829_12237</name>
</gene>
<sequence>MGRIEGKTAIVTGGARGMGEATVRRFVAEGGRVVIADVLDAEGRALADELGAATQFVHLDVSDADAWKACVAQAVERFGGVDVLVNNAGICLVGTIVDLDPATFQKVLAVNLTGAFLGMQAVAPQMLARGKGSIINISSTEGLHGTNGMAAYGSSKWGLRGLTKVAAMEFGPRGVRVNSIHPGAVDTPMAGTDVVPAEVWERVFRRQPIQRIGRPEEVANVSLFLASDESTYLCGAEIAVDGGMTAGGFLELAPGAPA</sequence>
<dbReference type="InterPro" id="IPR020904">
    <property type="entry name" value="Sc_DH/Rdtase_CS"/>
</dbReference>
<dbReference type="EMBL" id="FTMD01000022">
    <property type="protein sequence ID" value="SIR59393.1"/>
    <property type="molecule type" value="Genomic_DNA"/>
</dbReference>
<dbReference type="PRINTS" id="PR00081">
    <property type="entry name" value="GDHRDH"/>
</dbReference>
<evidence type="ECO:0000313" key="4">
    <source>
        <dbReference type="Proteomes" id="UP000186819"/>
    </source>
</evidence>
<dbReference type="PANTHER" id="PTHR24321">
    <property type="entry name" value="DEHYDROGENASES, SHORT CHAIN"/>
    <property type="match status" value="1"/>
</dbReference>
<reference evidence="4" key="1">
    <citation type="submission" date="2017-01" db="EMBL/GenBank/DDBJ databases">
        <authorList>
            <person name="Varghese N."/>
            <person name="Submissions S."/>
        </authorList>
    </citation>
    <scope>NUCLEOTIDE SEQUENCE [LARGE SCALE GENOMIC DNA]</scope>
    <source>
        <strain evidence="4">ATCC 51758</strain>
    </source>
</reference>
<dbReference type="OrthoDB" id="6823797at2"/>
<proteinExistence type="inferred from homology"/>
<protein>
    <submittedName>
        <fullName evidence="3">3alpha(Or 20beta)-hydroxysteroid dehydrogenase</fullName>
    </submittedName>
</protein>
<dbReference type="RefSeq" id="WP_076604264.1">
    <property type="nucleotide sequence ID" value="NZ_FTMD01000022.1"/>
</dbReference>
<dbReference type="NCBIfam" id="NF005559">
    <property type="entry name" value="PRK07231.1"/>
    <property type="match status" value="1"/>
</dbReference>
<dbReference type="InterPro" id="IPR002347">
    <property type="entry name" value="SDR_fam"/>
</dbReference>
<dbReference type="PROSITE" id="PS00061">
    <property type="entry name" value="ADH_SHORT"/>
    <property type="match status" value="1"/>
</dbReference>
<dbReference type="Gene3D" id="3.40.50.720">
    <property type="entry name" value="NAD(P)-binding Rossmann-like Domain"/>
    <property type="match status" value="1"/>
</dbReference>
<dbReference type="FunFam" id="3.40.50.720:FF:000084">
    <property type="entry name" value="Short-chain dehydrogenase reductase"/>
    <property type="match status" value="1"/>
</dbReference>
<evidence type="ECO:0000256" key="2">
    <source>
        <dbReference type="ARBA" id="ARBA00023002"/>
    </source>
</evidence>
<dbReference type="Proteomes" id="UP000186819">
    <property type="component" value="Unassembled WGS sequence"/>
</dbReference>
<dbReference type="AlphaFoldDB" id="A0A1N7C792"/>
<evidence type="ECO:0000256" key="1">
    <source>
        <dbReference type="ARBA" id="ARBA00006484"/>
    </source>
</evidence>
<dbReference type="PANTHER" id="PTHR24321:SF8">
    <property type="entry name" value="ESTRADIOL 17-BETA-DEHYDROGENASE 8-RELATED"/>
    <property type="match status" value="1"/>
</dbReference>
<dbReference type="Pfam" id="PF13561">
    <property type="entry name" value="adh_short_C2"/>
    <property type="match status" value="1"/>
</dbReference>
<comment type="similarity">
    <text evidence="1">Belongs to the short-chain dehydrogenases/reductases (SDR) family.</text>
</comment>
<dbReference type="InterPro" id="IPR036291">
    <property type="entry name" value="NAD(P)-bd_dom_sf"/>
</dbReference>
<accession>A0A1N7C792</accession>
<keyword evidence="4" id="KW-1185">Reference proteome</keyword>
<evidence type="ECO:0000313" key="3">
    <source>
        <dbReference type="EMBL" id="SIR59393.1"/>
    </source>
</evidence>
<organism evidence="3 4">
    <name type="scientific">Aromatoleum tolulyticum</name>
    <dbReference type="NCBI Taxonomy" id="34027"/>
    <lineage>
        <taxon>Bacteria</taxon>
        <taxon>Pseudomonadati</taxon>
        <taxon>Pseudomonadota</taxon>
        <taxon>Betaproteobacteria</taxon>
        <taxon>Rhodocyclales</taxon>
        <taxon>Rhodocyclaceae</taxon>
        <taxon>Aromatoleum</taxon>
    </lineage>
</organism>
<dbReference type="SUPFAM" id="SSF51735">
    <property type="entry name" value="NAD(P)-binding Rossmann-fold domains"/>
    <property type="match status" value="1"/>
</dbReference>
<dbReference type="GO" id="GO:0016491">
    <property type="term" value="F:oxidoreductase activity"/>
    <property type="evidence" value="ECO:0007669"/>
    <property type="project" value="UniProtKB-KW"/>
</dbReference>
<name>A0A1N7C792_9RHOO</name>